<dbReference type="OrthoDB" id="27194at2"/>
<gene>
    <name evidence="1" type="ORF">SAMN04487956_105111</name>
</gene>
<evidence type="ECO:0000313" key="1">
    <source>
        <dbReference type="EMBL" id="SFT49956.1"/>
    </source>
</evidence>
<dbReference type="EMBL" id="FPAQ01000005">
    <property type="protein sequence ID" value="SFT49956.1"/>
    <property type="molecule type" value="Genomic_DNA"/>
</dbReference>
<protein>
    <recommendedName>
        <fullName evidence="3">DUF2256 domain-containing protein</fullName>
    </recommendedName>
</protein>
<evidence type="ECO:0008006" key="3">
    <source>
        <dbReference type="Google" id="ProtNLM"/>
    </source>
</evidence>
<sequence length="50" mass="6280">MHRKPHLPHKVCAHCARSFAWRRKWSRCWEEVRHCSGRCRREARRQERVL</sequence>
<dbReference type="Pfam" id="PF10013">
    <property type="entry name" value="DUF2256"/>
    <property type="match status" value="1"/>
</dbReference>
<dbReference type="InterPro" id="IPR017136">
    <property type="entry name" value="UCP037205"/>
</dbReference>
<dbReference type="AlphaFoldDB" id="A0A1I6YHE7"/>
<dbReference type="PANTHER" id="PTHR37463:SF1">
    <property type="entry name" value="DUF2256 DOMAIN-CONTAINING PROTEIN"/>
    <property type="match status" value="1"/>
</dbReference>
<name>A0A1I6YHE7_9GAMM</name>
<accession>A0A1I6YHE7</accession>
<dbReference type="PIRSF" id="PIRSF037205">
    <property type="entry name" value="UCP037205"/>
    <property type="match status" value="1"/>
</dbReference>
<dbReference type="Proteomes" id="UP000199594">
    <property type="component" value="Unassembled WGS sequence"/>
</dbReference>
<proteinExistence type="predicted"/>
<dbReference type="PANTHER" id="PTHR37463">
    <property type="entry name" value="GSL3115 PROTEIN"/>
    <property type="match status" value="1"/>
</dbReference>
<dbReference type="RefSeq" id="WP_089847499.1">
    <property type="nucleotide sequence ID" value="NZ_FPAQ01000005.1"/>
</dbReference>
<evidence type="ECO:0000313" key="2">
    <source>
        <dbReference type="Proteomes" id="UP000199594"/>
    </source>
</evidence>
<organism evidence="1 2">
    <name type="scientific">Halomonas saccharevitans</name>
    <dbReference type="NCBI Taxonomy" id="416872"/>
    <lineage>
        <taxon>Bacteria</taxon>
        <taxon>Pseudomonadati</taxon>
        <taxon>Pseudomonadota</taxon>
        <taxon>Gammaproteobacteria</taxon>
        <taxon>Oceanospirillales</taxon>
        <taxon>Halomonadaceae</taxon>
        <taxon>Halomonas</taxon>
    </lineage>
</organism>
<reference evidence="1 2" key="1">
    <citation type="submission" date="2016-10" db="EMBL/GenBank/DDBJ databases">
        <authorList>
            <person name="de Groot N.N."/>
        </authorList>
    </citation>
    <scope>NUCLEOTIDE SEQUENCE [LARGE SCALE GENOMIC DNA]</scope>
    <source>
        <strain evidence="1 2">CGMCC 1.6493</strain>
    </source>
</reference>